<evidence type="ECO:0000313" key="3">
    <source>
        <dbReference type="Proteomes" id="UP000177515"/>
    </source>
</evidence>
<evidence type="ECO:0000313" key="2">
    <source>
        <dbReference type="EMBL" id="AOZ10498.1"/>
    </source>
</evidence>
<dbReference type="PANTHER" id="PTHR13887">
    <property type="entry name" value="GLUTATHIONE S-TRANSFERASE KAPPA"/>
    <property type="match status" value="1"/>
</dbReference>
<accession>A0A1D9IEL5</accession>
<proteinExistence type="predicted"/>
<name>A0A1D9IEL5_9BURK</name>
<dbReference type="Proteomes" id="UP000177515">
    <property type="component" value="Chromosome 2"/>
</dbReference>
<evidence type="ECO:0000259" key="1">
    <source>
        <dbReference type="Pfam" id="PF01323"/>
    </source>
</evidence>
<dbReference type="InterPro" id="IPR001853">
    <property type="entry name" value="DSBA-like_thioredoxin_dom"/>
</dbReference>
<dbReference type="InterPro" id="IPR036249">
    <property type="entry name" value="Thioredoxin-like_sf"/>
</dbReference>
<reference evidence="2 3" key="1">
    <citation type="submission" date="2016-10" db="EMBL/GenBank/DDBJ databases">
        <title>Complete genome sequences of three Cupriavidus strains isolated from various Malaysian environments.</title>
        <authorList>
            <person name="Abdullah A.A.-A."/>
            <person name="Shafie N.A.H."/>
            <person name="Lau N.S."/>
        </authorList>
    </citation>
    <scope>NUCLEOTIDE SEQUENCE [LARGE SCALE GENOMIC DNA]</scope>
    <source>
        <strain evidence="2 3">USMAA1020</strain>
    </source>
</reference>
<feature type="domain" description="DSBA-like thioredoxin" evidence="1">
    <location>
        <begin position="8"/>
        <end position="161"/>
    </location>
</feature>
<sequence>MTLQPCLTVDVYFDLICPWCLIGKRHLDAALARWAHERPEVPVRVRWCAYPLLPAVPAAGLDYRAFYLARLGDARAVATRRAQVQEAARAAGLELPLALERIEVLPNTLAGHRLIQYAARAHGAAAAGALTEELFTRYFIAAQHIGDPEVLRAAADACGIRAPGPVHDDAPWLPPLAVPQAPPRWAGQGVPLFVFGGRHGVSGARPAAVLFDAMQQALAFAPRDLAACG</sequence>
<dbReference type="PANTHER" id="PTHR13887:SF41">
    <property type="entry name" value="THIOREDOXIN SUPERFAMILY PROTEIN"/>
    <property type="match status" value="1"/>
</dbReference>
<dbReference type="Gene3D" id="3.40.30.10">
    <property type="entry name" value="Glutaredoxin"/>
    <property type="match status" value="1"/>
</dbReference>
<gene>
    <name evidence="2" type="ORF">BKK80_33590</name>
</gene>
<protein>
    <submittedName>
        <fullName evidence="2">Thioredoxin</fullName>
    </submittedName>
</protein>
<organism evidence="2 3">
    <name type="scientific">Cupriavidus malaysiensis</name>
    <dbReference type="NCBI Taxonomy" id="367825"/>
    <lineage>
        <taxon>Bacteria</taxon>
        <taxon>Pseudomonadati</taxon>
        <taxon>Pseudomonadota</taxon>
        <taxon>Betaproteobacteria</taxon>
        <taxon>Burkholderiales</taxon>
        <taxon>Burkholderiaceae</taxon>
        <taxon>Cupriavidus</taxon>
    </lineage>
</organism>
<dbReference type="EMBL" id="CP017755">
    <property type="protein sequence ID" value="AOZ10498.1"/>
    <property type="molecule type" value="Genomic_DNA"/>
</dbReference>
<keyword evidence="3" id="KW-1185">Reference proteome</keyword>
<dbReference type="SUPFAM" id="SSF52833">
    <property type="entry name" value="Thioredoxin-like"/>
    <property type="match status" value="1"/>
</dbReference>
<dbReference type="Pfam" id="PF01323">
    <property type="entry name" value="DSBA"/>
    <property type="match status" value="1"/>
</dbReference>
<dbReference type="CDD" id="cd03024">
    <property type="entry name" value="DsbA_FrnE"/>
    <property type="match status" value="1"/>
</dbReference>